<evidence type="ECO:0000313" key="2">
    <source>
        <dbReference type="Proteomes" id="UP000643525"/>
    </source>
</evidence>
<dbReference type="InterPro" id="IPR011322">
    <property type="entry name" value="N-reg_PII-like_a/b"/>
</dbReference>
<dbReference type="Proteomes" id="UP000643525">
    <property type="component" value="Unassembled WGS sequence"/>
</dbReference>
<proteinExistence type="predicted"/>
<dbReference type="Gene3D" id="3.30.70.120">
    <property type="match status" value="1"/>
</dbReference>
<gene>
    <name evidence="1" type="ORF">H4W27_002253</name>
</gene>
<dbReference type="Pfam" id="PF00543">
    <property type="entry name" value="P-II"/>
    <property type="match status" value="1"/>
</dbReference>
<dbReference type="InterPro" id="IPR002187">
    <property type="entry name" value="N-reg_PII"/>
</dbReference>
<accession>A0ABR9JH58</accession>
<evidence type="ECO:0000313" key="1">
    <source>
        <dbReference type="EMBL" id="MBE1525135.1"/>
    </source>
</evidence>
<name>A0ABR9JH58_9MICC</name>
<dbReference type="RefSeq" id="WP_192596043.1">
    <property type="nucleotide sequence ID" value="NZ_BAAALJ010000013.1"/>
</dbReference>
<organism evidence="1 2">
    <name type="scientific">Nesterenkonia lutea</name>
    <dbReference type="NCBI Taxonomy" id="272919"/>
    <lineage>
        <taxon>Bacteria</taxon>
        <taxon>Bacillati</taxon>
        <taxon>Actinomycetota</taxon>
        <taxon>Actinomycetes</taxon>
        <taxon>Micrococcales</taxon>
        <taxon>Micrococcaceae</taxon>
        <taxon>Nesterenkonia</taxon>
    </lineage>
</organism>
<reference evidence="1 2" key="1">
    <citation type="submission" date="2020-10" db="EMBL/GenBank/DDBJ databases">
        <title>Sequencing the genomes of 1000 actinobacteria strains.</title>
        <authorList>
            <person name="Klenk H.-P."/>
        </authorList>
    </citation>
    <scope>NUCLEOTIDE SEQUENCE [LARGE SCALE GENOMIC DNA]</scope>
    <source>
        <strain evidence="1 2">DSM 15666</strain>
    </source>
</reference>
<dbReference type="PRINTS" id="PR00340">
    <property type="entry name" value="PIIGLNB"/>
</dbReference>
<dbReference type="EMBL" id="JADBED010000001">
    <property type="protein sequence ID" value="MBE1525135.1"/>
    <property type="molecule type" value="Genomic_DNA"/>
</dbReference>
<sequence>MKLITAVIQRNKLDPVTKALAERGVGGLTVMDVMGYGTQKGRKEVFRGKTYEAGFLPKTRIDVIVPAAEAEGVIDTIVAAAKTGSIGDGKVWATPLSGIVRVRTGEHGEDAI</sequence>
<protein>
    <submittedName>
        <fullName evidence="1">Nitrogen regulatory protein P-II 1</fullName>
    </submittedName>
</protein>
<keyword evidence="2" id="KW-1185">Reference proteome</keyword>
<dbReference type="InterPro" id="IPR015867">
    <property type="entry name" value="N-reg_PII/ATP_PRibTrfase_C"/>
</dbReference>
<dbReference type="SUPFAM" id="SSF54913">
    <property type="entry name" value="GlnB-like"/>
    <property type="match status" value="1"/>
</dbReference>
<dbReference type="SMART" id="SM00938">
    <property type="entry name" value="P-II"/>
    <property type="match status" value="1"/>
</dbReference>
<dbReference type="PROSITE" id="PS51343">
    <property type="entry name" value="PII_GLNB_DOM"/>
    <property type="match status" value="1"/>
</dbReference>
<comment type="caution">
    <text evidence="1">The sequence shown here is derived from an EMBL/GenBank/DDBJ whole genome shotgun (WGS) entry which is preliminary data.</text>
</comment>
<dbReference type="PANTHER" id="PTHR30115:SF11">
    <property type="entry name" value="NITROGEN REGULATORY PROTEIN P-II HOMOLOG"/>
    <property type="match status" value="1"/>
</dbReference>
<dbReference type="PANTHER" id="PTHR30115">
    <property type="entry name" value="NITROGEN REGULATORY PROTEIN P-II"/>
    <property type="match status" value="1"/>
</dbReference>